<accession>A0A1I5NZP5</accession>
<proteinExistence type="predicted"/>
<dbReference type="STRING" id="441119.SAMN04488047_104154"/>
<evidence type="ECO:0000313" key="1">
    <source>
        <dbReference type="EMBL" id="SFP27070.1"/>
    </source>
</evidence>
<organism evidence="1 2">
    <name type="scientific">Tranquillimonas alkanivorans</name>
    <dbReference type="NCBI Taxonomy" id="441119"/>
    <lineage>
        <taxon>Bacteria</taxon>
        <taxon>Pseudomonadati</taxon>
        <taxon>Pseudomonadota</taxon>
        <taxon>Alphaproteobacteria</taxon>
        <taxon>Rhodobacterales</taxon>
        <taxon>Roseobacteraceae</taxon>
        <taxon>Tranquillimonas</taxon>
    </lineage>
</organism>
<sequence length="112" mass="11677">MTERDVAVRLVLPCTHQFVGARGPRVGEALCGASALDLSDGTVAFGSLRAAGVLRMEPHVRAAGTRIPAKDWQLVRRRRVQGGAAAVSFSVVAAGSRPSLRRYVGAGHCAAA</sequence>
<keyword evidence="2" id="KW-1185">Reference proteome</keyword>
<dbReference type="OrthoDB" id="7873102at2"/>
<dbReference type="EMBL" id="FOXA01000004">
    <property type="protein sequence ID" value="SFP27070.1"/>
    <property type="molecule type" value="Genomic_DNA"/>
</dbReference>
<protein>
    <submittedName>
        <fullName evidence="1">Uncharacterized protein</fullName>
    </submittedName>
</protein>
<dbReference type="RefSeq" id="WP_093419855.1">
    <property type="nucleotide sequence ID" value="NZ_FOXA01000004.1"/>
</dbReference>
<name>A0A1I5NZP5_9RHOB</name>
<dbReference type="Proteomes" id="UP000199356">
    <property type="component" value="Unassembled WGS sequence"/>
</dbReference>
<reference evidence="1 2" key="1">
    <citation type="submission" date="2016-10" db="EMBL/GenBank/DDBJ databases">
        <authorList>
            <person name="de Groot N.N."/>
        </authorList>
    </citation>
    <scope>NUCLEOTIDE SEQUENCE [LARGE SCALE GENOMIC DNA]</scope>
    <source>
        <strain evidence="1 2">DSM 19547</strain>
    </source>
</reference>
<dbReference type="AlphaFoldDB" id="A0A1I5NZP5"/>
<evidence type="ECO:0000313" key="2">
    <source>
        <dbReference type="Proteomes" id="UP000199356"/>
    </source>
</evidence>
<gene>
    <name evidence="1" type="ORF">SAMN04488047_104154</name>
</gene>